<keyword evidence="5" id="KW-1185">Reference proteome</keyword>
<dbReference type="PROSITE" id="PS01137">
    <property type="entry name" value="TATD_1"/>
    <property type="match status" value="1"/>
</dbReference>
<protein>
    <submittedName>
        <fullName evidence="4">TatD DNase domain containing 2</fullName>
    </submittedName>
</protein>
<organism evidence="4 5">
    <name type="scientific">Sparus aurata</name>
    <name type="common">Gilthead sea bream</name>
    <dbReference type="NCBI Taxonomy" id="8175"/>
    <lineage>
        <taxon>Eukaryota</taxon>
        <taxon>Metazoa</taxon>
        <taxon>Chordata</taxon>
        <taxon>Craniata</taxon>
        <taxon>Vertebrata</taxon>
        <taxon>Euteleostomi</taxon>
        <taxon>Actinopterygii</taxon>
        <taxon>Neopterygii</taxon>
        <taxon>Teleostei</taxon>
        <taxon>Neoteleostei</taxon>
        <taxon>Acanthomorphata</taxon>
        <taxon>Eupercaria</taxon>
        <taxon>Spariformes</taxon>
        <taxon>Sparidae</taxon>
        <taxon>Sparus</taxon>
    </lineage>
</organism>
<dbReference type="AlphaFoldDB" id="A0A671WAP2"/>
<feature type="region of interest" description="Disordered" evidence="3">
    <location>
        <begin position="376"/>
        <end position="409"/>
    </location>
</feature>
<dbReference type="CDD" id="cd01310">
    <property type="entry name" value="TatD_DNAse"/>
    <property type="match status" value="1"/>
</dbReference>
<dbReference type="PANTHER" id="PTHR46363:SF1">
    <property type="entry name" value="DEOXYRIBONUCLEASE TATDN2-RELATED"/>
    <property type="match status" value="1"/>
</dbReference>
<evidence type="ECO:0000313" key="4">
    <source>
        <dbReference type="Ensembl" id="ENSSAUP00010035654.1"/>
    </source>
</evidence>
<evidence type="ECO:0000313" key="5">
    <source>
        <dbReference type="Proteomes" id="UP000472265"/>
    </source>
</evidence>
<dbReference type="InterPro" id="IPR001130">
    <property type="entry name" value="TatD-like"/>
</dbReference>
<dbReference type="RefSeq" id="XP_030276980.1">
    <property type="nucleotide sequence ID" value="XM_030421120.1"/>
</dbReference>
<dbReference type="CTD" id="9797"/>
<dbReference type="InParanoid" id="A0A671WAP2"/>
<dbReference type="PROSITE" id="PS01091">
    <property type="entry name" value="TATD_3"/>
    <property type="match status" value="1"/>
</dbReference>
<evidence type="ECO:0000256" key="3">
    <source>
        <dbReference type="SAM" id="MobiDB-lite"/>
    </source>
</evidence>
<dbReference type="InterPro" id="IPR018228">
    <property type="entry name" value="DNase_TatD-rel_CS"/>
</dbReference>
<feature type="compositionally biased region" description="Polar residues" evidence="3">
    <location>
        <begin position="173"/>
        <end position="197"/>
    </location>
</feature>
<evidence type="ECO:0000256" key="2">
    <source>
        <dbReference type="ARBA" id="ARBA00022801"/>
    </source>
</evidence>
<dbReference type="PANTHER" id="PTHR46363">
    <property type="entry name" value="DEOXYRIBONUCLEASE TATDN2-RELATED"/>
    <property type="match status" value="1"/>
</dbReference>
<feature type="compositionally biased region" description="Basic and acidic residues" evidence="3">
    <location>
        <begin position="218"/>
        <end position="235"/>
    </location>
</feature>
<name>A0A671WAP2_SPAAU</name>
<accession>A0A671WAP2</accession>
<feature type="compositionally biased region" description="Basic and acidic residues" evidence="3">
    <location>
        <begin position="95"/>
        <end position="104"/>
    </location>
</feature>
<dbReference type="Proteomes" id="UP000472265">
    <property type="component" value="Chromosome 6"/>
</dbReference>
<dbReference type="PROSITE" id="PS01090">
    <property type="entry name" value="TATD_2"/>
    <property type="match status" value="1"/>
</dbReference>
<dbReference type="GO" id="GO:0016788">
    <property type="term" value="F:hydrolase activity, acting on ester bonds"/>
    <property type="evidence" value="ECO:0007669"/>
    <property type="project" value="InterPro"/>
</dbReference>
<evidence type="ECO:0000256" key="1">
    <source>
        <dbReference type="ARBA" id="ARBA00009275"/>
    </source>
</evidence>
<dbReference type="OMA" id="VEADNIC"/>
<reference evidence="4" key="3">
    <citation type="submission" date="2025-09" db="UniProtKB">
        <authorList>
            <consortium name="Ensembl"/>
        </authorList>
    </citation>
    <scope>IDENTIFICATION</scope>
</reference>
<dbReference type="GeneTree" id="ENSGT00940000155616"/>
<sequence>MDSSRKKVMFKWRQTAVTSPVHLQGRDVGSRTPSFCNMWPKEESPTSPLCDSPGPDGLGELSLYTPKRKAAALGEGTPSLGKVKLRKLSQKNHEHFFASKEKPMDNSSKQLEFAESEVSPPPSHSFVMKKKERTPEEGSKAIYRKAVIAAIDSTKGRRSTTDMPKTLLFEPSPVTTELPSPASLDSTVMSINCSSIKPENKSDDDDTDQDDQGSPLRLFEDREALGDHSETKTDRRSIVLKGEDSPERFVAQESVFVETTSQDESFAAGTTPEAEECDSPFRSLDCVPDSLPSLTTYLTGSQRYTNENTGACLAAAGGMAMPIPPSQRQVFVSFKQSQPPNTGPSKASTADSENFHTSNIMAHLLDPFSLPLQSNNQVSKPYLNPKTTRRQSDGGSSLRHCLTQGGTPKRRLSMRAEPTWNSYSYQDRQVGFIDTHCHLDMLYGKLGFRGTFSSFQGLFQSSFPPEFRGCITNFCNPGVMLKEALWEGLLAEDMVWGAFGCHPHFAKNYSSFHERNILMAMRHPKAVAFGEMGLDYSHKNSTDTPRQKEVFERQLHLAVAMKKPLLIHCRDADDDLLKIMRKCVPRDYKIHRHCFTNSYPVIEPFLTEFPNLYVGFTSLITYFRAMEARDSVRKIPLDRIVLETDAPYFLPRQVKKEVCRFSHPGMGIHTLHELSLLKGEDMDTVLTTIRNNTSQLYGI</sequence>
<feature type="region of interest" description="Disordered" evidence="3">
    <location>
        <begin position="34"/>
        <end position="59"/>
    </location>
</feature>
<proteinExistence type="inferred from homology"/>
<dbReference type="InterPro" id="IPR032466">
    <property type="entry name" value="Metal_Hydrolase"/>
</dbReference>
<gene>
    <name evidence="4" type="primary">tatdn2</name>
</gene>
<reference evidence="4" key="1">
    <citation type="submission" date="2021-04" db="EMBL/GenBank/DDBJ databases">
        <authorList>
            <consortium name="Wellcome Sanger Institute Data Sharing"/>
        </authorList>
    </citation>
    <scope>NUCLEOTIDE SEQUENCE [LARGE SCALE GENOMIC DNA]</scope>
</reference>
<reference evidence="4" key="2">
    <citation type="submission" date="2025-08" db="UniProtKB">
        <authorList>
            <consortium name="Ensembl"/>
        </authorList>
    </citation>
    <scope>IDENTIFICATION</scope>
</reference>
<feature type="region of interest" description="Disordered" evidence="3">
    <location>
        <begin position="154"/>
        <end position="235"/>
    </location>
</feature>
<dbReference type="Gene3D" id="3.20.20.140">
    <property type="entry name" value="Metal-dependent hydrolases"/>
    <property type="match status" value="1"/>
</dbReference>
<dbReference type="OrthoDB" id="413993at2759"/>
<feature type="region of interest" description="Disordered" evidence="3">
    <location>
        <begin position="95"/>
        <end position="139"/>
    </location>
</feature>
<keyword evidence="2" id="KW-0378">Hydrolase</keyword>
<dbReference type="Ensembl" id="ENSSAUT00010037558.1">
    <property type="protein sequence ID" value="ENSSAUP00010035654.1"/>
    <property type="gene ID" value="ENSSAUG00010015098.1"/>
</dbReference>
<dbReference type="Pfam" id="PF01026">
    <property type="entry name" value="TatD_DNase"/>
    <property type="match status" value="1"/>
</dbReference>
<feature type="compositionally biased region" description="Acidic residues" evidence="3">
    <location>
        <begin position="202"/>
        <end position="211"/>
    </location>
</feature>
<feature type="region of interest" description="Disordered" evidence="3">
    <location>
        <begin position="262"/>
        <end position="281"/>
    </location>
</feature>
<comment type="similarity">
    <text evidence="1">Belongs to the metallo-dependent hydrolases superfamily. TatD-type hydrolase family.</text>
</comment>
<dbReference type="GeneID" id="115583892"/>
<dbReference type="RefSeq" id="XP_030276979.1">
    <property type="nucleotide sequence ID" value="XM_030421119.1"/>
</dbReference>
<dbReference type="FunFam" id="3.20.20.140:FF:000027">
    <property type="entry name" value="putative deoxyribonuclease TATDN2"/>
    <property type="match status" value="1"/>
</dbReference>
<dbReference type="SUPFAM" id="SSF51556">
    <property type="entry name" value="Metallo-dependent hydrolases"/>
    <property type="match status" value="1"/>
</dbReference>